<feature type="transmembrane region" description="Helical" evidence="1">
    <location>
        <begin position="445"/>
        <end position="464"/>
    </location>
</feature>
<comment type="caution">
    <text evidence="2">The sequence shown here is derived from an EMBL/GenBank/DDBJ whole genome shotgun (WGS) entry which is preliminary data.</text>
</comment>
<evidence type="ECO:0000256" key="1">
    <source>
        <dbReference type="SAM" id="Phobius"/>
    </source>
</evidence>
<gene>
    <name evidence="2" type="ORF">FGO68_gene17237</name>
</gene>
<name>A0A8J8T3W1_HALGN</name>
<dbReference type="AlphaFoldDB" id="A0A8J8T3W1"/>
<dbReference type="EMBL" id="RRYP01006927">
    <property type="protein sequence ID" value="TNV80855.1"/>
    <property type="molecule type" value="Genomic_DNA"/>
</dbReference>
<keyword evidence="1" id="KW-0472">Membrane</keyword>
<sequence>MQKYSKFNKIALRIIEAFKMRQDIKKALFALLLVSLAGASTTLEGSSVNRLTQAVTTPTNCFHCVNYGSSYKWSLSANKCLQPSLQSGDQTLQTNMEGCLKGNATAVSTTPSSYTFTDINTWEYTYTVTCPTTSQTYFLQVSNDQNVNATFVPPTSSISSSIIVGALLVQSGSRDYYSSSTWKNLTSAKGSYLQIAYYCKKAVTTKYTLKFWRNLNQLSSTNQTNSSSYDQTLVKSGATLTYTYLTGNQTCVKIVYNSSQVTYLILQGQYSNQTGIPQSALTNSVTQNSCTIQNSSSNSTSTTVDMAARIESQGGQLSYMYNTNLQKTCVTAYFPSNYTYAYVIVSGRYNSSVGLPSTVLSSATYPTSCLNFASLSSNPTSSYSSYASSTWYSASYYSYYSYNGYSDYSSICGYSSSQKSGSVQFNSYYNKYECVYTKKTPVADIAVAVFFVVVIAIGMTVLFTHCLKRRKKGSAWVWKCRVATKQRRCLRKRPRSFEAHMKRQHEKANLMGNNISSSSMVTQMPTMGPTPMMMTATQIPQMVMQQPMMMQQPQVVVMPQNDMMMGPPHMMMHPQQMMNGQKVYYQ</sequence>
<evidence type="ECO:0000313" key="3">
    <source>
        <dbReference type="Proteomes" id="UP000785679"/>
    </source>
</evidence>
<keyword evidence="1" id="KW-1133">Transmembrane helix</keyword>
<accession>A0A8J8T3W1</accession>
<protein>
    <submittedName>
        <fullName evidence="2">Uncharacterized protein</fullName>
    </submittedName>
</protein>
<organism evidence="2 3">
    <name type="scientific">Halteria grandinella</name>
    <dbReference type="NCBI Taxonomy" id="5974"/>
    <lineage>
        <taxon>Eukaryota</taxon>
        <taxon>Sar</taxon>
        <taxon>Alveolata</taxon>
        <taxon>Ciliophora</taxon>
        <taxon>Intramacronucleata</taxon>
        <taxon>Spirotrichea</taxon>
        <taxon>Stichotrichia</taxon>
        <taxon>Sporadotrichida</taxon>
        <taxon>Halteriidae</taxon>
        <taxon>Halteria</taxon>
    </lineage>
</organism>
<reference evidence="2" key="1">
    <citation type="submission" date="2019-06" db="EMBL/GenBank/DDBJ databases">
        <authorList>
            <person name="Zheng W."/>
        </authorList>
    </citation>
    <scope>NUCLEOTIDE SEQUENCE</scope>
    <source>
        <strain evidence="2">QDHG01</strain>
    </source>
</reference>
<keyword evidence="3" id="KW-1185">Reference proteome</keyword>
<proteinExistence type="predicted"/>
<keyword evidence="1" id="KW-0812">Transmembrane</keyword>
<evidence type="ECO:0000313" key="2">
    <source>
        <dbReference type="EMBL" id="TNV80855.1"/>
    </source>
</evidence>
<dbReference type="Proteomes" id="UP000785679">
    <property type="component" value="Unassembled WGS sequence"/>
</dbReference>